<protein>
    <submittedName>
        <fullName evidence="4">DUF4174 domain-containing protein</fullName>
    </submittedName>
</protein>
<organism evidence="4 5">
    <name type="scientific">Seohaeicola nanhaiensis</name>
    <dbReference type="NCBI Taxonomy" id="1387282"/>
    <lineage>
        <taxon>Bacteria</taxon>
        <taxon>Pseudomonadati</taxon>
        <taxon>Pseudomonadota</taxon>
        <taxon>Alphaproteobacteria</taxon>
        <taxon>Rhodobacterales</taxon>
        <taxon>Roseobacteraceae</taxon>
        <taxon>Seohaeicola</taxon>
    </lineage>
</organism>
<proteinExistence type="predicted"/>
<feature type="domain" description="DUF4174" evidence="3">
    <location>
        <begin position="36"/>
        <end position="137"/>
    </location>
</feature>
<evidence type="ECO:0000256" key="1">
    <source>
        <dbReference type="ARBA" id="ARBA00022729"/>
    </source>
</evidence>
<comment type="caution">
    <text evidence="4">The sequence shown here is derived from an EMBL/GenBank/DDBJ whole genome shotgun (WGS) entry which is preliminary data.</text>
</comment>
<gene>
    <name evidence="4" type="ORF">ACFO5X_04455</name>
</gene>
<feature type="signal peptide" evidence="2">
    <location>
        <begin position="1"/>
        <end position="19"/>
    </location>
</feature>
<dbReference type="RefSeq" id="WP_380716029.1">
    <property type="nucleotide sequence ID" value="NZ_JBHSGI010000002.1"/>
</dbReference>
<evidence type="ECO:0000256" key="2">
    <source>
        <dbReference type="SAM" id="SignalP"/>
    </source>
</evidence>
<evidence type="ECO:0000259" key="3">
    <source>
        <dbReference type="Pfam" id="PF13778"/>
    </source>
</evidence>
<accession>A0ABV9KC62</accession>
<feature type="chain" id="PRO_5046871272" evidence="2">
    <location>
        <begin position="20"/>
        <end position="146"/>
    </location>
</feature>
<dbReference type="Proteomes" id="UP001595973">
    <property type="component" value="Unassembled WGS sequence"/>
</dbReference>
<reference evidence="5" key="1">
    <citation type="journal article" date="2019" name="Int. J. Syst. Evol. Microbiol.">
        <title>The Global Catalogue of Microorganisms (GCM) 10K type strain sequencing project: providing services to taxonomists for standard genome sequencing and annotation.</title>
        <authorList>
            <consortium name="The Broad Institute Genomics Platform"/>
            <consortium name="The Broad Institute Genome Sequencing Center for Infectious Disease"/>
            <person name="Wu L."/>
            <person name="Ma J."/>
        </authorList>
    </citation>
    <scope>NUCLEOTIDE SEQUENCE [LARGE SCALE GENOMIC DNA]</scope>
    <source>
        <strain evidence="5">CGMCC 4.7283</strain>
    </source>
</reference>
<evidence type="ECO:0000313" key="4">
    <source>
        <dbReference type="EMBL" id="MFC4667795.1"/>
    </source>
</evidence>
<keyword evidence="5" id="KW-1185">Reference proteome</keyword>
<dbReference type="Pfam" id="PF13778">
    <property type="entry name" value="DUF4174"/>
    <property type="match status" value="1"/>
</dbReference>
<dbReference type="InterPro" id="IPR025232">
    <property type="entry name" value="DUF4174"/>
</dbReference>
<keyword evidence="1 2" id="KW-0732">Signal</keyword>
<evidence type="ECO:0000313" key="5">
    <source>
        <dbReference type="Proteomes" id="UP001595973"/>
    </source>
</evidence>
<dbReference type="EMBL" id="JBHSGI010000002">
    <property type="protein sequence ID" value="MFC4667795.1"/>
    <property type="molecule type" value="Genomic_DNA"/>
</dbReference>
<name>A0ABV9KC62_9RHOB</name>
<sequence length="146" mass="16453">MFRIACFVLAAALAVAAHAESPAPAPLIRPAGDTDLPEFLWLARPVVVFADSPEDPLFLQQMELLAEGEDRLADRDVVVLFDTDPAAKAPLRQRLRPRGFMMVLIGKDGEVELRKPRPWTVREITRSIDKMPNRIREVEERREKAG</sequence>